<feature type="transmembrane region" description="Helical" evidence="2">
    <location>
        <begin position="87"/>
        <end position="108"/>
    </location>
</feature>
<evidence type="ECO:0000256" key="2">
    <source>
        <dbReference type="SAM" id="Phobius"/>
    </source>
</evidence>
<dbReference type="EMBL" id="CP061281">
    <property type="protein sequence ID" value="QNS06591.1"/>
    <property type="molecule type" value="Genomic_DNA"/>
</dbReference>
<gene>
    <name evidence="3" type="ORF">IAG42_25405</name>
</gene>
<organism evidence="3 4">
    <name type="scientific">Streptomyces xanthii</name>
    <dbReference type="NCBI Taxonomy" id="2768069"/>
    <lineage>
        <taxon>Bacteria</taxon>
        <taxon>Bacillati</taxon>
        <taxon>Actinomycetota</taxon>
        <taxon>Actinomycetes</taxon>
        <taxon>Kitasatosporales</taxon>
        <taxon>Streptomycetaceae</taxon>
        <taxon>Streptomyces</taxon>
    </lineage>
</organism>
<dbReference type="InterPro" id="IPR046151">
    <property type="entry name" value="DUF6153"/>
</dbReference>
<dbReference type="AlphaFoldDB" id="A0A7H1BCY6"/>
<evidence type="ECO:0000313" key="4">
    <source>
        <dbReference type="Proteomes" id="UP000516428"/>
    </source>
</evidence>
<keyword evidence="2" id="KW-1133">Transmembrane helix</keyword>
<keyword evidence="4" id="KW-1185">Reference proteome</keyword>
<accession>A0A7H1BCY6</accession>
<feature type="region of interest" description="Disordered" evidence="1">
    <location>
        <begin position="35"/>
        <end position="81"/>
    </location>
</feature>
<reference evidence="3 4" key="1">
    <citation type="submission" date="2020-09" db="EMBL/GenBank/DDBJ databases">
        <title>A novel species.</title>
        <authorList>
            <person name="Gao J."/>
        </authorList>
    </citation>
    <scope>NUCLEOTIDE SEQUENCE [LARGE SCALE GENOMIC DNA]</scope>
    <source>
        <strain evidence="3 4">CRXT-Y-14</strain>
    </source>
</reference>
<dbReference type="Pfam" id="PF19650">
    <property type="entry name" value="DUF6153"/>
    <property type="match status" value="1"/>
</dbReference>
<feature type="compositionally biased region" description="Low complexity" evidence="1">
    <location>
        <begin position="35"/>
        <end position="53"/>
    </location>
</feature>
<evidence type="ECO:0000313" key="3">
    <source>
        <dbReference type="EMBL" id="QNS06591.1"/>
    </source>
</evidence>
<dbReference type="KEGG" id="sxn:IAG42_25405"/>
<feature type="transmembrane region" description="Helical" evidence="2">
    <location>
        <begin position="15"/>
        <end position="32"/>
    </location>
</feature>
<dbReference type="RefSeq" id="WP_188339273.1">
    <property type="nucleotide sequence ID" value="NZ_CP061281.1"/>
</dbReference>
<keyword evidence="2" id="KW-0812">Transmembrane</keyword>
<keyword evidence="2" id="KW-0472">Membrane</keyword>
<dbReference type="Proteomes" id="UP000516428">
    <property type="component" value="Chromosome"/>
</dbReference>
<proteinExistence type="predicted"/>
<evidence type="ECO:0000256" key="1">
    <source>
        <dbReference type="SAM" id="MobiDB-lite"/>
    </source>
</evidence>
<protein>
    <submittedName>
        <fullName evidence="3">Uncharacterized protein</fullName>
    </submittedName>
</protein>
<name>A0A7H1BCY6_9ACTN</name>
<sequence>MTGTTTRGRTGRGRLLLFVVLLFGIVGMHTLGHPSGHSGSGHMTASSAAASASVPRPDHSGGAMPGPHAGSAPSAGQPMPGDGGMDPLGVCLAVLGSVTLLLLTALVLRPLTARHLLPRPRGMACAQRPNPPPPRTLLARLSVLRI</sequence>